<dbReference type="GO" id="GO:0051082">
    <property type="term" value="F:unfolded protein binding"/>
    <property type="evidence" value="ECO:0007669"/>
    <property type="project" value="TreeGrafter"/>
</dbReference>
<sequence>MSGGVRVSSTIPNNVKKTIQNIKEITGNHSDEEIYAMLKDCSMDPNETTQKLLLQDTFHEVKRKKDRKKENQTGREIVDSRWRPGPPGRGDRGGRGNYASRYAAPDAGGGRSNPAKENGITQSSNKAGSISSPSFQETKRKEDGSSVTEMPNGPVNVVSGGTKGANTLSGAKELELEPQTRSGGSKKSNMVSGVNVESILAATSPAVGFNDTDVPAGADTIKRDVEIQHSHVEPNSNTSPENKSNAGKVGAKSHAVKNQSTELLQPSSLSHGSSSRPSSNYGSRSQQALGSQKVGPNKEWKPKVTNTNTVQGLKTTAAPEGSNKLAESCADTQSVENITDSACATNKLEKKLESLLHVKDAQHVIIPNHIHVPDAVRTGLSFGSFDATFVIASKTSSESEAENLKSVSKTEQAIEETVEEAASQSTLSPEEEVDYADRSQSPKPEENMSSGDVNAPTNSVPDFSDSKETVSGPQLSNVHASTNYNFGLLPPMLGNPLGSQEASETQLRDASRASSFVVQQPVDPSSFYAQFYRSGADSDGRVSPFPAHLAAAKYNGNVAVLPSQSPTEGGNSMVLSTAAQTLVTQAAGVMPNSIGVTQQPMPLFRQPAGVHIPHYAPNYLPYGHYFPPFYVPPPAMHQFLGNHHAFPQQAQPGNAYPAQPAPAAGPTAVKFPMSQYKPASNTGNSMHMGIGGGYGPYGASPVGYSSVSASTAGNSTANEDHAASQYKDNNMYITGQQSEGSTVWIPAPGRDIANLPANSFYNLPQGQHVTFAPTQAGQGTFAGIYHPAQAVTEASVHPFLQQSQAMPGAVDMAGATANVYQQSQHAQMNWPNNY</sequence>
<accession>A0A803MGN0</accession>
<evidence type="ECO:0000313" key="3">
    <source>
        <dbReference type="EnsemblPlants" id="AUR62029132-RA:cds"/>
    </source>
</evidence>
<dbReference type="OMA" id="HYAPNYL"/>
<feature type="region of interest" description="Disordered" evidence="1">
    <location>
        <begin position="61"/>
        <end position="190"/>
    </location>
</feature>
<dbReference type="EnsemblPlants" id="AUR62029132-RA">
    <property type="protein sequence ID" value="AUR62029132-RA:cds"/>
    <property type="gene ID" value="AUR62029132"/>
</dbReference>
<dbReference type="AlphaFoldDB" id="A0A803MGN0"/>
<organism evidence="3 4">
    <name type="scientific">Chenopodium quinoa</name>
    <name type="common">Quinoa</name>
    <dbReference type="NCBI Taxonomy" id="63459"/>
    <lineage>
        <taxon>Eukaryota</taxon>
        <taxon>Viridiplantae</taxon>
        <taxon>Streptophyta</taxon>
        <taxon>Embryophyta</taxon>
        <taxon>Tracheophyta</taxon>
        <taxon>Spermatophyta</taxon>
        <taxon>Magnoliopsida</taxon>
        <taxon>eudicotyledons</taxon>
        <taxon>Gunneridae</taxon>
        <taxon>Pentapetalae</taxon>
        <taxon>Caryophyllales</taxon>
        <taxon>Chenopodiaceae</taxon>
        <taxon>Chenopodioideae</taxon>
        <taxon>Atripliceae</taxon>
        <taxon>Chenopodium</taxon>
    </lineage>
</organism>
<dbReference type="Proteomes" id="UP000596660">
    <property type="component" value="Unplaced"/>
</dbReference>
<keyword evidence="4" id="KW-1185">Reference proteome</keyword>
<feature type="compositionally biased region" description="Basic and acidic residues" evidence="1">
    <location>
        <begin position="220"/>
        <end position="232"/>
    </location>
</feature>
<dbReference type="RefSeq" id="XP_021766373.1">
    <property type="nucleotide sequence ID" value="XM_021910681.1"/>
</dbReference>
<dbReference type="InterPro" id="IPR044277">
    <property type="entry name" value="GIP1"/>
</dbReference>
<dbReference type="Gramene" id="AUR62029132-RA">
    <property type="protein sequence ID" value="AUR62029132-RA:cds"/>
    <property type="gene ID" value="AUR62029132"/>
</dbReference>
<dbReference type="KEGG" id="cqi:110730850"/>
<gene>
    <name evidence="3" type="primary">LOC110730850</name>
</gene>
<feature type="compositionally biased region" description="Polar residues" evidence="1">
    <location>
        <begin position="179"/>
        <end position="190"/>
    </location>
</feature>
<dbReference type="PANTHER" id="PTHR46775:SF1">
    <property type="entry name" value="FLOCCULATION PROTEIN (DUF1296)"/>
    <property type="match status" value="1"/>
</dbReference>
<evidence type="ECO:0000256" key="1">
    <source>
        <dbReference type="SAM" id="MobiDB-lite"/>
    </source>
</evidence>
<proteinExistence type="predicted"/>
<feature type="compositionally biased region" description="Basic and acidic residues" evidence="1">
    <location>
        <begin position="68"/>
        <end position="82"/>
    </location>
</feature>
<evidence type="ECO:0000259" key="2">
    <source>
        <dbReference type="Pfam" id="PF06972"/>
    </source>
</evidence>
<reference evidence="3" key="2">
    <citation type="submission" date="2021-03" db="UniProtKB">
        <authorList>
            <consortium name="EnsemblPlants"/>
        </authorList>
    </citation>
    <scope>IDENTIFICATION</scope>
</reference>
<feature type="compositionally biased region" description="Low complexity" evidence="1">
    <location>
        <begin position="264"/>
        <end position="286"/>
    </location>
</feature>
<name>A0A803MGN0_CHEQI</name>
<feature type="compositionally biased region" description="Polar residues" evidence="1">
    <location>
        <begin position="438"/>
        <end position="461"/>
    </location>
</feature>
<dbReference type="Pfam" id="PF06972">
    <property type="entry name" value="GIP1_N"/>
    <property type="match status" value="1"/>
</dbReference>
<feature type="region of interest" description="Disordered" evidence="1">
    <location>
        <begin position="396"/>
        <end position="476"/>
    </location>
</feature>
<dbReference type="OrthoDB" id="753279at2759"/>
<protein>
    <recommendedName>
        <fullName evidence="2">GBF-interacting protein 1 N-terminal domain-containing protein</fullName>
    </recommendedName>
</protein>
<dbReference type="InterPro" id="IPR009060">
    <property type="entry name" value="UBA-like_sf"/>
</dbReference>
<feature type="compositionally biased region" description="Polar residues" evidence="1">
    <location>
        <begin position="233"/>
        <end position="245"/>
    </location>
</feature>
<reference evidence="3" key="1">
    <citation type="journal article" date="2017" name="Nature">
        <title>The genome of Chenopodium quinoa.</title>
        <authorList>
            <person name="Jarvis D.E."/>
            <person name="Ho Y.S."/>
            <person name="Lightfoot D.J."/>
            <person name="Schmoeckel S.M."/>
            <person name="Li B."/>
            <person name="Borm T.J.A."/>
            <person name="Ohyanagi H."/>
            <person name="Mineta K."/>
            <person name="Michell C.T."/>
            <person name="Saber N."/>
            <person name="Kharbatia N.M."/>
            <person name="Rupper R.R."/>
            <person name="Sharp A.R."/>
            <person name="Dally N."/>
            <person name="Boughton B.A."/>
            <person name="Woo Y.H."/>
            <person name="Gao G."/>
            <person name="Schijlen E.G.W.M."/>
            <person name="Guo X."/>
            <person name="Momin A.A."/>
            <person name="Negrao S."/>
            <person name="Al-Babili S."/>
            <person name="Gehring C."/>
            <person name="Roessner U."/>
            <person name="Jung C."/>
            <person name="Murphy K."/>
            <person name="Arold S.T."/>
            <person name="Gojobori T."/>
            <person name="van der Linden C.G."/>
            <person name="van Loo E.N."/>
            <person name="Jellen E.N."/>
            <person name="Maughan P.J."/>
            <person name="Tester M."/>
        </authorList>
    </citation>
    <scope>NUCLEOTIDE SEQUENCE [LARGE SCALE GENOMIC DNA]</scope>
    <source>
        <strain evidence="3">cv. PI 614886</strain>
    </source>
</reference>
<feature type="domain" description="GBF-interacting protein 1 N-terminal" evidence="2">
    <location>
        <begin position="11"/>
        <end position="70"/>
    </location>
</feature>
<dbReference type="PANTHER" id="PTHR46775">
    <property type="entry name" value="FLOCCULATION PROTEIN (DUF1296)"/>
    <property type="match status" value="1"/>
</dbReference>
<dbReference type="InterPro" id="IPR009719">
    <property type="entry name" value="GIP1_N"/>
</dbReference>
<evidence type="ECO:0000313" key="4">
    <source>
        <dbReference type="Proteomes" id="UP000596660"/>
    </source>
</evidence>
<dbReference type="GO" id="GO:0003729">
    <property type="term" value="F:mRNA binding"/>
    <property type="evidence" value="ECO:0007669"/>
    <property type="project" value="EnsemblPlants"/>
</dbReference>
<feature type="region of interest" description="Disordered" evidence="1">
    <location>
        <begin position="207"/>
        <end position="324"/>
    </location>
</feature>
<dbReference type="GO" id="GO:0009408">
    <property type="term" value="P:response to heat"/>
    <property type="evidence" value="ECO:0007669"/>
    <property type="project" value="EnsemblPlants"/>
</dbReference>
<dbReference type="SMR" id="A0A803MGN0"/>
<dbReference type="SUPFAM" id="SSF46934">
    <property type="entry name" value="UBA-like"/>
    <property type="match status" value="1"/>
</dbReference>
<feature type="compositionally biased region" description="Polar residues" evidence="1">
    <location>
        <begin position="304"/>
        <end position="314"/>
    </location>
</feature>
<dbReference type="GeneID" id="110730850"/>
<feature type="compositionally biased region" description="Polar residues" evidence="1">
    <location>
        <begin position="119"/>
        <end position="136"/>
    </location>
</feature>